<dbReference type="Gene3D" id="3.30.70.120">
    <property type="match status" value="1"/>
</dbReference>
<dbReference type="EMBL" id="AE001437">
    <property type="protein sequence ID" value="AAK78411.1"/>
    <property type="molecule type" value="Genomic_DNA"/>
</dbReference>
<dbReference type="GeneID" id="44996941"/>
<evidence type="ECO:0000256" key="6">
    <source>
        <dbReference type="SAM" id="Phobius"/>
    </source>
</evidence>
<evidence type="ECO:0000256" key="4">
    <source>
        <dbReference type="ARBA" id="ARBA00022989"/>
    </source>
</evidence>
<evidence type="ECO:0000259" key="7">
    <source>
        <dbReference type="Pfam" id="PF10035"/>
    </source>
</evidence>
<gene>
    <name evidence="8" type="ordered locus">CA_C0431</name>
</gene>
<dbReference type="AlphaFoldDB" id="Q97LX3"/>
<dbReference type="CDD" id="cd16380">
    <property type="entry name" value="YitT_C"/>
    <property type="match status" value="1"/>
</dbReference>
<feature type="transmembrane region" description="Helical" evidence="6">
    <location>
        <begin position="155"/>
        <end position="176"/>
    </location>
</feature>
<dbReference type="RefSeq" id="WP_010963753.1">
    <property type="nucleotide sequence ID" value="NC_003030.1"/>
</dbReference>
<feature type="transmembrane region" description="Helical" evidence="6">
    <location>
        <begin position="16"/>
        <end position="38"/>
    </location>
</feature>
<dbReference type="HOGENOM" id="CLU_063199_1_1_9"/>
<feature type="transmembrane region" description="Helical" evidence="6">
    <location>
        <begin position="113"/>
        <end position="135"/>
    </location>
</feature>
<dbReference type="InterPro" id="IPR019264">
    <property type="entry name" value="DUF2179"/>
</dbReference>
<sequence length="291" mass="31893">MSEDIKLKITKQTTLNIFYTVIGCFTSSIGINLFLIHAHLLSGGVSGISLILQYLFKIPAGISYLIMNLPLFLLSYKVIGKKFTAMTILGTLTFSVAFNLTAPFKNLLTIKDPILLCVYGGVLNGLGMGIVLSNYGSLGGLDIVAAAIKKKHENFQFSTTSLIINILIITLGAIFFGLPSALYTLFSIYISYSVMDKVIIGFNRQKLVLIITNKENEISSNIMKHLHRGVTFLYGEGAYTKSNKMVVYCVVTTQQLPLLKRLVKATDGASFMSILDISEVHGNGFQGNMFS</sequence>
<evidence type="ECO:0000313" key="8">
    <source>
        <dbReference type="EMBL" id="AAK78411.1"/>
    </source>
</evidence>
<dbReference type="GO" id="GO:0005886">
    <property type="term" value="C:plasma membrane"/>
    <property type="evidence" value="ECO:0007669"/>
    <property type="project" value="UniProtKB-SubCell"/>
</dbReference>
<dbReference type="PANTHER" id="PTHR33545">
    <property type="entry name" value="UPF0750 MEMBRANE PROTEIN YITT-RELATED"/>
    <property type="match status" value="1"/>
</dbReference>
<reference evidence="8 9" key="1">
    <citation type="journal article" date="2001" name="J. Bacteriol.">
        <title>Genome sequence and comparative analysis of the solvent-producing bacterium Clostridium acetobutylicum.</title>
        <authorList>
            <person name="Nolling J."/>
            <person name="Breton G."/>
            <person name="Omelchenko M.V."/>
            <person name="Makarova K.S."/>
            <person name="Zeng Q."/>
            <person name="Gibson R."/>
            <person name="Lee H.M."/>
            <person name="Dubois J."/>
            <person name="Qiu D."/>
            <person name="Hitti J."/>
            <person name="Wolf Y.I."/>
            <person name="Tatusov R.L."/>
            <person name="Sabathe F."/>
            <person name="Doucette-Stamm L."/>
            <person name="Soucaille P."/>
            <person name="Daly M.J."/>
            <person name="Bennett G.N."/>
            <person name="Koonin E.V."/>
            <person name="Smith D.R."/>
        </authorList>
    </citation>
    <scope>NUCLEOTIDE SEQUENCE [LARGE SCALE GENOMIC DNA]</scope>
    <source>
        <strain evidence="9">ATCC 824 / DSM 792 / JCM 1419 / LMG 5710 / VKM B-1787</strain>
    </source>
</reference>
<feature type="transmembrane region" description="Helical" evidence="6">
    <location>
        <begin position="83"/>
        <end position="101"/>
    </location>
</feature>
<dbReference type="OrthoDB" id="3180973at2"/>
<accession>Q97LX3</accession>
<comment type="subcellular location">
    <subcellularLocation>
        <location evidence="1">Cell membrane</location>
        <topology evidence="1">Multi-pass membrane protein</topology>
    </subcellularLocation>
</comment>
<dbReference type="PATRIC" id="fig|272562.8.peg.628"/>
<evidence type="ECO:0000256" key="5">
    <source>
        <dbReference type="ARBA" id="ARBA00023136"/>
    </source>
</evidence>
<dbReference type="PROSITE" id="PS51257">
    <property type="entry name" value="PROKAR_LIPOPROTEIN"/>
    <property type="match status" value="1"/>
</dbReference>
<dbReference type="PANTHER" id="PTHR33545:SF5">
    <property type="entry name" value="UPF0750 MEMBRANE PROTEIN YITT"/>
    <property type="match status" value="1"/>
</dbReference>
<feature type="domain" description="DUF2179" evidence="7">
    <location>
        <begin position="228"/>
        <end position="282"/>
    </location>
</feature>
<dbReference type="PIRSF" id="PIRSF006483">
    <property type="entry name" value="Membrane_protein_YitT"/>
    <property type="match status" value="1"/>
</dbReference>
<organism evidence="8 9">
    <name type="scientific">Clostridium acetobutylicum (strain ATCC 824 / DSM 792 / JCM 1419 / IAM 19013 / LMG 5710 / NBRC 13948 / NRRL B-527 / VKM B-1787 / 2291 / W)</name>
    <dbReference type="NCBI Taxonomy" id="272562"/>
    <lineage>
        <taxon>Bacteria</taxon>
        <taxon>Bacillati</taxon>
        <taxon>Bacillota</taxon>
        <taxon>Clostridia</taxon>
        <taxon>Eubacteriales</taxon>
        <taxon>Clostridiaceae</taxon>
        <taxon>Clostridium</taxon>
    </lineage>
</organism>
<dbReference type="InterPro" id="IPR015867">
    <property type="entry name" value="N-reg_PII/ATP_PRibTrfase_C"/>
</dbReference>
<evidence type="ECO:0000256" key="2">
    <source>
        <dbReference type="ARBA" id="ARBA00022475"/>
    </source>
</evidence>
<dbReference type="Pfam" id="PF02588">
    <property type="entry name" value="YitT_membrane"/>
    <property type="match status" value="1"/>
</dbReference>
<keyword evidence="9" id="KW-1185">Reference proteome</keyword>
<keyword evidence="3 6" id="KW-0812">Transmembrane</keyword>
<protein>
    <recommendedName>
        <fullName evidence="7">DUF2179 domain-containing protein</fullName>
    </recommendedName>
</protein>
<keyword evidence="5 6" id="KW-0472">Membrane</keyword>
<dbReference type="InterPro" id="IPR051461">
    <property type="entry name" value="UPF0750_membrane"/>
</dbReference>
<feature type="transmembrane region" description="Helical" evidence="6">
    <location>
        <begin position="58"/>
        <end position="76"/>
    </location>
</feature>
<evidence type="ECO:0000313" key="9">
    <source>
        <dbReference type="Proteomes" id="UP000000814"/>
    </source>
</evidence>
<dbReference type="Pfam" id="PF10035">
    <property type="entry name" value="DUF2179"/>
    <property type="match status" value="1"/>
</dbReference>
<dbReference type="KEGG" id="cac:CA_C0431"/>
<name>Q97LX3_CLOAB</name>
<keyword evidence="4 6" id="KW-1133">Transmembrane helix</keyword>
<keyword evidence="2" id="KW-1003">Cell membrane</keyword>
<dbReference type="Proteomes" id="UP000000814">
    <property type="component" value="Chromosome"/>
</dbReference>
<dbReference type="eggNOG" id="COG1284">
    <property type="taxonomic scope" value="Bacteria"/>
</dbReference>
<dbReference type="PIR" id="H96952">
    <property type="entry name" value="H96952"/>
</dbReference>
<proteinExistence type="predicted"/>
<dbReference type="InterPro" id="IPR003740">
    <property type="entry name" value="YitT"/>
</dbReference>
<evidence type="ECO:0000256" key="1">
    <source>
        <dbReference type="ARBA" id="ARBA00004651"/>
    </source>
</evidence>
<evidence type="ECO:0000256" key="3">
    <source>
        <dbReference type="ARBA" id="ARBA00022692"/>
    </source>
</evidence>